<evidence type="ECO:0000256" key="2">
    <source>
        <dbReference type="ARBA" id="ARBA00009773"/>
    </source>
</evidence>
<feature type="transmembrane region" description="Helical" evidence="6">
    <location>
        <begin position="206"/>
        <end position="239"/>
    </location>
</feature>
<feature type="transmembrane region" description="Helical" evidence="6">
    <location>
        <begin position="62"/>
        <end position="88"/>
    </location>
</feature>
<dbReference type="PANTHER" id="PTHR21716:SF64">
    <property type="entry name" value="AI-2 TRANSPORT PROTEIN TQSA"/>
    <property type="match status" value="1"/>
</dbReference>
<keyword evidence="4 6" id="KW-1133">Transmembrane helix</keyword>
<feature type="transmembrane region" description="Helical" evidence="6">
    <location>
        <begin position="259"/>
        <end position="276"/>
    </location>
</feature>
<gene>
    <name evidence="7" type="ORF">EYB53_005370</name>
</gene>
<evidence type="ECO:0000256" key="6">
    <source>
        <dbReference type="SAM" id="Phobius"/>
    </source>
</evidence>
<keyword evidence="5 6" id="KW-0472">Membrane</keyword>
<evidence type="ECO:0000256" key="4">
    <source>
        <dbReference type="ARBA" id="ARBA00022989"/>
    </source>
</evidence>
<keyword evidence="3 6" id="KW-0812">Transmembrane</keyword>
<evidence type="ECO:0000256" key="1">
    <source>
        <dbReference type="ARBA" id="ARBA00004141"/>
    </source>
</evidence>
<name>A0ABS4D6T3_9CHLR</name>
<feature type="transmembrane region" description="Helical" evidence="6">
    <location>
        <begin position="134"/>
        <end position="164"/>
    </location>
</feature>
<feature type="transmembrane region" description="Helical" evidence="6">
    <location>
        <begin position="12"/>
        <end position="32"/>
    </location>
</feature>
<evidence type="ECO:0000313" key="7">
    <source>
        <dbReference type="EMBL" id="MBP1465132.1"/>
    </source>
</evidence>
<evidence type="ECO:0000256" key="3">
    <source>
        <dbReference type="ARBA" id="ARBA00022692"/>
    </source>
</evidence>
<dbReference type="InterPro" id="IPR002549">
    <property type="entry name" value="AI-2E-like"/>
</dbReference>
<sequence length="370" mass="40170">MELPQPQATTILRPLLIIASLVLILGAMRVAAPLLNPLLLALVITLLCNPIYLWLQKRGIASWFALLIMVFGMIAFAAMLTTALGVSITRLTSQLGTYQRLLAQQEQMLREWLASYGFVANELQFFGLLNSVSLVGVLGSILAGIGNVLGNSLIVTVLVLFFLIEMPSLRKRLSSGLGEQSPLVHRLATFGGSVVRYFGVRTYINLTVAVGSTIGMVLLQVPFSLLWGALIFVLGYIPYVGIPMAALPAFLLTLAEQGLVRAIIVILIITTINLAMENLIAPSLIGRELSLSPAVVFVAFFFWTWILGPPGTFLSMPITVLVVVLLDSYDETRWMARLMGLSLTDKLAEQVEEYATGAASPPSPLSDHQS</sequence>
<dbReference type="RefSeq" id="WP_135477178.1">
    <property type="nucleotide sequence ID" value="NZ_SIJK02000006.1"/>
</dbReference>
<comment type="caution">
    <text evidence="7">The sequence shown here is derived from an EMBL/GenBank/DDBJ whole genome shotgun (WGS) entry which is preliminary data.</text>
</comment>
<dbReference type="Proteomes" id="UP001193081">
    <property type="component" value="Unassembled WGS sequence"/>
</dbReference>
<accession>A0ABS4D6T3</accession>
<evidence type="ECO:0000256" key="5">
    <source>
        <dbReference type="ARBA" id="ARBA00023136"/>
    </source>
</evidence>
<dbReference type="Pfam" id="PF01594">
    <property type="entry name" value="AI-2E_transport"/>
    <property type="match status" value="1"/>
</dbReference>
<dbReference type="PANTHER" id="PTHR21716">
    <property type="entry name" value="TRANSMEMBRANE PROTEIN"/>
    <property type="match status" value="1"/>
</dbReference>
<feature type="transmembrane region" description="Helical" evidence="6">
    <location>
        <begin position="38"/>
        <end position="55"/>
    </location>
</feature>
<dbReference type="EMBL" id="SIJK02000006">
    <property type="protein sequence ID" value="MBP1465132.1"/>
    <property type="molecule type" value="Genomic_DNA"/>
</dbReference>
<proteinExistence type="inferred from homology"/>
<feature type="transmembrane region" description="Helical" evidence="6">
    <location>
        <begin position="288"/>
        <end position="306"/>
    </location>
</feature>
<comment type="similarity">
    <text evidence="2">Belongs to the autoinducer-2 exporter (AI-2E) (TC 2.A.86) family.</text>
</comment>
<evidence type="ECO:0000313" key="8">
    <source>
        <dbReference type="Proteomes" id="UP001193081"/>
    </source>
</evidence>
<keyword evidence="8" id="KW-1185">Reference proteome</keyword>
<comment type="subcellular location">
    <subcellularLocation>
        <location evidence="1">Membrane</location>
        <topology evidence="1">Multi-pass membrane protein</topology>
    </subcellularLocation>
</comment>
<reference evidence="7 8" key="1">
    <citation type="submission" date="2021-03" db="EMBL/GenBank/DDBJ databases">
        <authorList>
            <person name="Grouzdev D.S."/>
        </authorList>
    </citation>
    <scope>NUCLEOTIDE SEQUENCE [LARGE SCALE GENOMIC DNA]</scope>
    <source>
        <strain evidence="7 8">M50-1</strain>
    </source>
</reference>
<organism evidence="7 8">
    <name type="scientific">Candidatus Chloroploca mongolica</name>
    <dbReference type="NCBI Taxonomy" id="2528176"/>
    <lineage>
        <taxon>Bacteria</taxon>
        <taxon>Bacillati</taxon>
        <taxon>Chloroflexota</taxon>
        <taxon>Chloroflexia</taxon>
        <taxon>Chloroflexales</taxon>
        <taxon>Chloroflexineae</taxon>
        <taxon>Oscillochloridaceae</taxon>
        <taxon>Candidatus Chloroploca</taxon>
    </lineage>
</organism>
<protein>
    <submittedName>
        <fullName evidence="7">AI-2E family transporter</fullName>
    </submittedName>
</protein>